<organism evidence="1 2">
    <name type="scientific">Lophiotrema nucula</name>
    <dbReference type="NCBI Taxonomy" id="690887"/>
    <lineage>
        <taxon>Eukaryota</taxon>
        <taxon>Fungi</taxon>
        <taxon>Dikarya</taxon>
        <taxon>Ascomycota</taxon>
        <taxon>Pezizomycotina</taxon>
        <taxon>Dothideomycetes</taxon>
        <taxon>Pleosporomycetidae</taxon>
        <taxon>Pleosporales</taxon>
        <taxon>Lophiotremataceae</taxon>
        <taxon>Lophiotrema</taxon>
    </lineage>
</organism>
<dbReference type="EMBL" id="ML977315">
    <property type="protein sequence ID" value="KAF2119303.1"/>
    <property type="molecule type" value="Genomic_DNA"/>
</dbReference>
<keyword evidence="2" id="KW-1185">Reference proteome</keyword>
<name>A0A6A5ZKD0_9PLEO</name>
<evidence type="ECO:0000313" key="1">
    <source>
        <dbReference type="EMBL" id="KAF2119303.1"/>
    </source>
</evidence>
<reference evidence="1" key="1">
    <citation type="journal article" date="2020" name="Stud. Mycol.">
        <title>101 Dothideomycetes genomes: a test case for predicting lifestyles and emergence of pathogens.</title>
        <authorList>
            <person name="Haridas S."/>
            <person name="Albert R."/>
            <person name="Binder M."/>
            <person name="Bloem J."/>
            <person name="Labutti K."/>
            <person name="Salamov A."/>
            <person name="Andreopoulos B."/>
            <person name="Baker S."/>
            <person name="Barry K."/>
            <person name="Bills G."/>
            <person name="Bluhm B."/>
            <person name="Cannon C."/>
            <person name="Castanera R."/>
            <person name="Culley D."/>
            <person name="Daum C."/>
            <person name="Ezra D."/>
            <person name="Gonzalez J."/>
            <person name="Henrissat B."/>
            <person name="Kuo A."/>
            <person name="Liang C."/>
            <person name="Lipzen A."/>
            <person name="Lutzoni F."/>
            <person name="Magnuson J."/>
            <person name="Mondo S."/>
            <person name="Nolan M."/>
            <person name="Ohm R."/>
            <person name="Pangilinan J."/>
            <person name="Park H.-J."/>
            <person name="Ramirez L."/>
            <person name="Alfaro M."/>
            <person name="Sun H."/>
            <person name="Tritt A."/>
            <person name="Yoshinaga Y."/>
            <person name="Zwiers L.-H."/>
            <person name="Turgeon B."/>
            <person name="Goodwin S."/>
            <person name="Spatafora J."/>
            <person name="Crous P."/>
            <person name="Grigoriev I."/>
        </authorList>
    </citation>
    <scope>NUCLEOTIDE SEQUENCE</scope>
    <source>
        <strain evidence="1">CBS 627.86</strain>
    </source>
</reference>
<dbReference type="Proteomes" id="UP000799770">
    <property type="component" value="Unassembled WGS sequence"/>
</dbReference>
<proteinExistence type="predicted"/>
<evidence type="ECO:0000313" key="2">
    <source>
        <dbReference type="Proteomes" id="UP000799770"/>
    </source>
</evidence>
<dbReference type="AlphaFoldDB" id="A0A6A5ZKD0"/>
<accession>A0A6A5ZKD0</accession>
<gene>
    <name evidence="1" type="ORF">BDV96DRAFT_342630</name>
</gene>
<protein>
    <submittedName>
        <fullName evidence="1">Uncharacterized protein</fullName>
    </submittedName>
</protein>
<sequence>MGVQRHHVLLVIFVEPPATALFLRIYSGEFPITSRIGPMHPYPLLSLLWSWLPHSLSPLRLMENELLWNPYLFTQQLLNHRVLGFSTPRKATSRVQLAVDRTALDYS</sequence>